<dbReference type="SMART" id="SM00871">
    <property type="entry name" value="AraC_E_bind"/>
    <property type="match status" value="1"/>
</dbReference>
<dbReference type="Pfam" id="PF14526">
    <property type="entry name" value="Cass2"/>
    <property type="match status" value="1"/>
</dbReference>
<dbReference type="PANTHER" id="PTHR36444">
    <property type="entry name" value="TRANSCRIPTIONAL REGULATOR PROTEIN YOBU-RELATED"/>
    <property type="match status" value="1"/>
</dbReference>
<feature type="domain" description="AraC effector-binding" evidence="1">
    <location>
        <begin position="102"/>
        <end position="261"/>
    </location>
</feature>
<dbReference type="InterPro" id="IPR010499">
    <property type="entry name" value="AraC_E-bd"/>
</dbReference>
<dbReference type="Pfam" id="PF12674">
    <property type="entry name" value="Zn_ribbon_2"/>
    <property type="match status" value="1"/>
</dbReference>
<dbReference type="Proteomes" id="UP001596989">
    <property type="component" value="Unassembled WGS sequence"/>
</dbReference>
<sequence>MNRTEQTMDAICQSCSMPMTASEQYGTEKDGTTSADYCRYCYKDGAFTQAEFTMQDMIAFDIPFMVKDGMEESQARTLLQSIMPRLKRWSPQEAGSGSAIQPDRYEELPSFTLAGISVVTTNEAEFSGEGKIGKLYEQYYAQNIGGQLAPHQQKLGHYGCYFNYEQGDAGRYELMVGVQVREAEQDSLPEAVKAFTAPAAKYAVFVTERGPIIEMVQRAWAGIWQWSRQPGNERAFTGDFEYYGPDINPEDGQAEIYIAVR</sequence>
<dbReference type="InterPro" id="IPR029441">
    <property type="entry name" value="Cass2"/>
</dbReference>
<dbReference type="PANTHER" id="PTHR36444:SF2">
    <property type="entry name" value="TRANSCRIPTIONAL REGULATOR PROTEIN YOBU-RELATED"/>
    <property type="match status" value="1"/>
</dbReference>
<dbReference type="InterPro" id="IPR053182">
    <property type="entry name" value="YobU-like_regulator"/>
</dbReference>
<organism evidence="2 3">
    <name type="scientific">Paenibacillus chungangensis</name>
    <dbReference type="NCBI Taxonomy" id="696535"/>
    <lineage>
        <taxon>Bacteria</taxon>
        <taxon>Bacillati</taxon>
        <taxon>Bacillota</taxon>
        <taxon>Bacilli</taxon>
        <taxon>Bacillales</taxon>
        <taxon>Paenibacillaceae</taxon>
        <taxon>Paenibacillus</taxon>
    </lineage>
</organism>
<dbReference type="InterPro" id="IPR011256">
    <property type="entry name" value="Reg_factor_effector_dom_sf"/>
</dbReference>
<keyword evidence="3" id="KW-1185">Reference proteome</keyword>
<evidence type="ECO:0000259" key="1">
    <source>
        <dbReference type="SMART" id="SM00871"/>
    </source>
</evidence>
<accession>A0ABW3HP00</accession>
<dbReference type="SUPFAM" id="SSF55136">
    <property type="entry name" value="Probable bacterial effector-binding domain"/>
    <property type="match status" value="1"/>
</dbReference>
<evidence type="ECO:0000313" key="3">
    <source>
        <dbReference type="Proteomes" id="UP001596989"/>
    </source>
</evidence>
<name>A0ABW3HP00_9BACL</name>
<dbReference type="InterPro" id="IPR025868">
    <property type="entry name" value="Zn_ribbon_dom_put"/>
</dbReference>
<dbReference type="Gene3D" id="3.20.80.10">
    <property type="entry name" value="Regulatory factor, effector binding domain"/>
    <property type="match status" value="1"/>
</dbReference>
<dbReference type="EMBL" id="JBHTJZ010000008">
    <property type="protein sequence ID" value="MFD0959230.1"/>
    <property type="molecule type" value="Genomic_DNA"/>
</dbReference>
<comment type="caution">
    <text evidence="2">The sequence shown here is derived from an EMBL/GenBank/DDBJ whole genome shotgun (WGS) entry which is preliminary data.</text>
</comment>
<reference evidence="3" key="1">
    <citation type="journal article" date="2019" name="Int. J. Syst. Evol. Microbiol.">
        <title>The Global Catalogue of Microorganisms (GCM) 10K type strain sequencing project: providing services to taxonomists for standard genome sequencing and annotation.</title>
        <authorList>
            <consortium name="The Broad Institute Genomics Platform"/>
            <consortium name="The Broad Institute Genome Sequencing Center for Infectious Disease"/>
            <person name="Wu L."/>
            <person name="Ma J."/>
        </authorList>
    </citation>
    <scope>NUCLEOTIDE SEQUENCE [LARGE SCALE GENOMIC DNA]</scope>
    <source>
        <strain evidence="3">CCUG 59129</strain>
    </source>
</reference>
<proteinExistence type="predicted"/>
<dbReference type="RefSeq" id="WP_377563269.1">
    <property type="nucleotide sequence ID" value="NZ_JBHTJZ010000008.1"/>
</dbReference>
<gene>
    <name evidence="2" type="ORF">ACFQ2I_07495</name>
</gene>
<protein>
    <submittedName>
        <fullName evidence="2">Zinc ribbon domain-containing protein</fullName>
    </submittedName>
</protein>
<evidence type="ECO:0000313" key="2">
    <source>
        <dbReference type="EMBL" id="MFD0959230.1"/>
    </source>
</evidence>